<feature type="region of interest" description="Disordered" evidence="1">
    <location>
        <begin position="40"/>
        <end position="85"/>
    </location>
</feature>
<dbReference type="EMBL" id="ML120589">
    <property type="protein sequence ID" value="RPA89325.1"/>
    <property type="molecule type" value="Genomic_DNA"/>
</dbReference>
<feature type="compositionally biased region" description="Low complexity" evidence="1">
    <location>
        <begin position="43"/>
        <end position="55"/>
    </location>
</feature>
<evidence type="ECO:0000256" key="1">
    <source>
        <dbReference type="SAM" id="MobiDB-lite"/>
    </source>
</evidence>
<dbReference type="Proteomes" id="UP000276215">
    <property type="component" value="Unassembled WGS sequence"/>
</dbReference>
<proteinExistence type="predicted"/>
<reference evidence="2 3" key="1">
    <citation type="journal article" date="2018" name="Nat. Ecol. Evol.">
        <title>Pezizomycetes genomes reveal the molecular basis of ectomycorrhizal truffle lifestyle.</title>
        <authorList>
            <person name="Murat C."/>
            <person name="Payen T."/>
            <person name="Noel B."/>
            <person name="Kuo A."/>
            <person name="Morin E."/>
            <person name="Chen J."/>
            <person name="Kohler A."/>
            <person name="Krizsan K."/>
            <person name="Balestrini R."/>
            <person name="Da Silva C."/>
            <person name="Montanini B."/>
            <person name="Hainaut M."/>
            <person name="Levati E."/>
            <person name="Barry K.W."/>
            <person name="Belfiori B."/>
            <person name="Cichocki N."/>
            <person name="Clum A."/>
            <person name="Dockter R.B."/>
            <person name="Fauchery L."/>
            <person name="Guy J."/>
            <person name="Iotti M."/>
            <person name="Le Tacon F."/>
            <person name="Lindquist E.A."/>
            <person name="Lipzen A."/>
            <person name="Malagnac F."/>
            <person name="Mello A."/>
            <person name="Molinier V."/>
            <person name="Miyauchi S."/>
            <person name="Poulain J."/>
            <person name="Riccioni C."/>
            <person name="Rubini A."/>
            <person name="Sitrit Y."/>
            <person name="Splivallo R."/>
            <person name="Traeger S."/>
            <person name="Wang M."/>
            <person name="Zifcakova L."/>
            <person name="Wipf D."/>
            <person name="Zambonelli A."/>
            <person name="Paolocci F."/>
            <person name="Nowrousian M."/>
            <person name="Ottonello S."/>
            <person name="Baldrian P."/>
            <person name="Spatafora J.W."/>
            <person name="Henrissat B."/>
            <person name="Nagy L.G."/>
            <person name="Aury J.M."/>
            <person name="Wincker P."/>
            <person name="Grigoriev I.V."/>
            <person name="Bonfante P."/>
            <person name="Martin F.M."/>
        </authorList>
    </citation>
    <scope>NUCLEOTIDE SEQUENCE [LARGE SCALE GENOMIC DNA]</scope>
    <source>
        <strain evidence="2 3">120613-1</strain>
    </source>
</reference>
<sequence>MESAALNPGNLMFGIVNVISVDDDRMLKLDAVKDFQSLANIRNSPNSPANQPPQQKTKNKFTKSLDKATTVTRDQITKPPALSKQ</sequence>
<keyword evidence="3" id="KW-1185">Reference proteome</keyword>
<name>A0A3N4IU66_9PEZI</name>
<dbReference type="AlphaFoldDB" id="A0A3N4IU66"/>
<protein>
    <submittedName>
        <fullName evidence="2">Uncharacterized protein</fullName>
    </submittedName>
</protein>
<evidence type="ECO:0000313" key="2">
    <source>
        <dbReference type="EMBL" id="RPA89325.1"/>
    </source>
</evidence>
<gene>
    <name evidence="2" type="ORF">L873DRAFT_1823057</name>
</gene>
<accession>A0A3N4IU66</accession>
<organism evidence="2 3">
    <name type="scientific">Choiromyces venosus 120613-1</name>
    <dbReference type="NCBI Taxonomy" id="1336337"/>
    <lineage>
        <taxon>Eukaryota</taxon>
        <taxon>Fungi</taxon>
        <taxon>Dikarya</taxon>
        <taxon>Ascomycota</taxon>
        <taxon>Pezizomycotina</taxon>
        <taxon>Pezizomycetes</taxon>
        <taxon>Pezizales</taxon>
        <taxon>Tuberaceae</taxon>
        <taxon>Choiromyces</taxon>
    </lineage>
</organism>
<evidence type="ECO:0000313" key="3">
    <source>
        <dbReference type="Proteomes" id="UP000276215"/>
    </source>
</evidence>